<feature type="region of interest" description="Disordered" evidence="1">
    <location>
        <begin position="131"/>
        <end position="150"/>
    </location>
</feature>
<dbReference type="InterPro" id="IPR037079">
    <property type="entry name" value="AF2212/PG0164-like_sf"/>
</dbReference>
<reference evidence="2 3" key="1">
    <citation type="submission" date="2019-03" db="EMBL/GenBank/DDBJ databases">
        <title>Draft genome sequences of novel Actinobacteria.</title>
        <authorList>
            <person name="Sahin N."/>
            <person name="Ay H."/>
            <person name="Saygin H."/>
        </authorList>
    </citation>
    <scope>NUCLEOTIDE SEQUENCE [LARGE SCALE GENOMIC DNA]</scope>
    <source>
        <strain evidence="2 3">DSM 45941</strain>
    </source>
</reference>
<dbReference type="InterPro" id="IPR015018">
    <property type="entry name" value="DUF1905"/>
</dbReference>
<dbReference type="OrthoDB" id="2604865at2"/>
<evidence type="ECO:0000313" key="2">
    <source>
        <dbReference type="EMBL" id="TDD84510.1"/>
    </source>
</evidence>
<evidence type="ECO:0000313" key="3">
    <source>
        <dbReference type="Proteomes" id="UP000295578"/>
    </source>
</evidence>
<organism evidence="2 3">
    <name type="scientific">Actinomadura darangshiensis</name>
    <dbReference type="NCBI Taxonomy" id="705336"/>
    <lineage>
        <taxon>Bacteria</taxon>
        <taxon>Bacillati</taxon>
        <taxon>Actinomycetota</taxon>
        <taxon>Actinomycetes</taxon>
        <taxon>Streptosporangiales</taxon>
        <taxon>Thermomonosporaceae</taxon>
        <taxon>Actinomadura</taxon>
    </lineage>
</organism>
<dbReference type="Gene3D" id="2.40.30.100">
    <property type="entry name" value="AF2212/PG0164-like"/>
    <property type="match status" value="1"/>
</dbReference>
<dbReference type="Proteomes" id="UP000295578">
    <property type="component" value="Unassembled WGS sequence"/>
</dbReference>
<dbReference type="SUPFAM" id="SSF141694">
    <property type="entry name" value="AF2212/PG0164-like"/>
    <property type="match status" value="1"/>
</dbReference>
<gene>
    <name evidence="2" type="ORF">E1293_12800</name>
</gene>
<dbReference type="Pfam" id="PF08922">
    <property type="entry name" value="DUF1905"/>
    <property type="match status" value="1"/>
</dbReference>
<dbReference type="Pfam" id="PF13376">
    <property type="entry name" value="OmdA"/>
    <property type="match status" value="1"/>
</dbReference>
<protein>
    <submittedName>
        <fullName evidence="2">DUF1905 domain-containing protein</fullName>
    </submittedName>
</protein>
<sequence length="150" mass="15852">MRFHATVELDGKTATGIRVPEEVMAALGGGRRPAVTVSIGGHSYRSTVGSMGGVAKIPVSAENRKKAGVEAGDEVAVEVELDTAPREVEVPDDLAAALAAEEQAKSFLAGLTLSQQKAWVAWVESAKKAETRERRVAETTEALKAGRARR</sequence>
<dbReference type="EMBL" id="SMKY01000044">
    <property type="protein sequence ID" value="TDD84510.1"/>
    <property type="molecule type" value="Genomic_DNA"/>
</dbReference>
<dbReference type="RefSeq" id="WP_132197280.1">
    <property type="nucleotide sequence ID" value="NZ_SMKY01000044.1"/>
</dbReference>
<keyword evidence="3" id="KW-1185">Reference proteome</keyword>
<comment type="caution">
    <text evidence="2">The sequence shown here is derived from an EMBL/GenBank/DDBJ whole genome shotgun (WGS) entry which is preliminary data.</text>
</comment>
<proteinExistence type="predicted"/>
<evidence type="ECO:0000256" key="1">
    <source>
        <dbReference type="SAM" id="MobiDB-lite"/>
    </source>
</evidence>
<accession>A0A4R5BHX6</accession>
<name>A0A4R5BHX6_9ACTN</name>
<dbReference type="AlphaFoldDB" id="A0A4R5BHX6"/>